<name>A0ACB6ZTC6_THEGA</name>
<sequence>MILLTLVTGHCAWESVQHPDYARYRLNPNIFWKERFPISQDLRALLSDVFVEKTEKRITLQELRKRVTDMPTFYLTKEELSNAPPTVKAVWVAYAERGRVQREEGTIFKPFGSDEAHHHMPSSAKGLLHHAKKVLPFIRAPRVEQVQS</sequence>
<evidence type="ECO:0000313" key="2">
    <source>
        <dbReference type="Proteomes" id="UP000886501"/>
    </source>
</evidence>
<protein>
    <submittedName>
        <fullName evidence="1">Uncharacterized protein</fullName>
    </submittedName>
</protein>
<evidence type="ECO:0000313" key="1">
    <source>
        <dbReference type="EMBL" id="KAF9652723.1"/>
    </source>
</evidence>
<reference evidence="1" key="1">
    <citation type="submission" date="2019-10" db="EMBL/GenBank/DDBJ databases">
        <authorList>
            <consortium name="DOE Joint Genome Institute"/>
            <person name="Kuo A."/>
            <person name="Miyauchi S."/>
            <person name="Kiss E."/>
            <person name="Drula E."/>
            <person name="Kohler A."/>
            <person name="Sanchez-Garcia M."/>
            <person name="Andreopoulos B."/>
            <person name="Barry K.W."/>
            <person name="Bonito G."/>
            <person name="Buee M."/>
            <person name="Carver A."/>
            <person name="Chen C."/>
            <person name="Cichocki N."/>
            <person name="Clum A."/>
            <person name="Culley D."/>
            <person name="Crous P.W."/>
            <person name="Fauchery L."/>
            <person name="Girlanda M."/>
            <person name="Hayes R."/>
            <person name="Keri Z."/>
            <person name="Labutti K."/>
            <person name="Lipzen A."/>
            <person name="Lombard V."/>
            <person name="Magnuson J."/>
            <person name="Maillard F."/>
            <person name="Morin E."/>
            <person name="Murat C."/>
            <person name="Nolan M."/>
            <person name="Ohm R."/>
            <person name="Pangilinan J."/>
            <person name="Pereira M."/>
            <person name="Perotto S."/>
            <person name="Peter M."/>
            <person name="Riley R."/>
            <person name="Sitrit Y."/>
            <person name="Stielow B."/>
            <person name="Szollosi G."/>
            <person name="Zifcakova L."/>
            <person name="Stursova M."/>
            <person name="Spatafora J.W."/>
            <person name="Tedersoo L."/>
            <person name="Vaario L.-M."/>
            <person name="Yamada A."/>
            <person name="Yan M."/>
            <person name="Wang P."/>
            <person name="Xu J."/>
            <person name="Bruns T."/>
            <person name="Baldrian P."/>
            <person name="Vilgalys R."/>
            <person name="Henrissat B."/>
            <person name="Grigoriev I.V."/>
            <person name="Hibbett D."/>
            <person name="Nagy L.G."/>
            <person name="Martin F.M."/>
        </authorList>
    </citation>
    <scope>NUCLEOTIDE SEQUENCE</scope>
    <source>
        <strain evidence="1">P2</strain>
    </source>
</reference>
<gene>
    <name evidence="1" type="ORF">BDM02DRAFT_3108819</name>
</gene>
<accession>A0ACB6ZTC6</accession>
<proteinExistence type="predicted"/>
<dbReference type="EMBL" id="MU117967">
    <property type="protein sequence ID" value="KAF9652723.1"/>
    <property type="molecule type" value="Genomic_DNA"/>
</dbReference>
<organism evidence="1 2">
    <name type="scientific">Thelephora ganbajun</name>
    <name type="common">Ganba fungus</name>
    <dbReference type="NCBI Taxonomy" id="370292"/>
    <lineage>
        <taxon>Eukaryota</taxon>
        <taxon>Fungi</taxon>
        <taxon>Dikarya</taxon>
        <taxon>Basidiomycota</taxon>
        <taxon>Agaricomycotina</taxon>
        <taxon>Agaricomycetes</taxon>
        <taxon>Thelephorales</taxon>
        <taxon>Thelephoraceae</taxon>
        <taxon>Thelephora</taxon>
    </lineage>
</organism>
<reference evidence="1" key="2">
    <citation type="journal article" date="2020" name="Nat. Commun.">
        <title>Large-scale genome sequencing of mycorrhizal fungi provides insights into the early evolution of symbiotic traits.</title>
        <authorList>
            <person name="Miyauchi S."/>
            <person name="Kiss E."/>
            <person name="Kuo A."/>
            <person name="Drula E."/>
            <person name="Kohler A."/>
            <person name="Sanchez-Garcia M."/>
            <person name="Morin E."/>
            <person name="Andreopoulos B."/>
            <person name="Barry K.W."/>
            <person name="Bonito G."/>
            <person name="Buee M."/>
            <person name="Carver A."/>
            <person name="Chen C."/>
            <person name="Cichocki N."/>
            <person name="Clum A."/>
            <person name="Culley D."/>
            <person name="Crous P.W."/>
            <person name="Fauchery L."/>
            <person name="Girlanda M."/>
            <person name="Hayes R.D."/>
            <person name="Keri Z."/>
            <person name="LaButti K."/>
            <person name="Lipzen A."/>
            <person name="Lombard V."/>
            <person name="Magnuson J."/>
            <person name="Maillard F."/>
            <person name="Murat C."/>
            <person name="Nolan M."/>
            <person name="Ohm R.A."/>
            <person name="Pangilinan J."/>
            <person name="Pereira M.F."/>
            <person name="Perotto S."/>
            <person name="Peter M."/>
            <person name="Pfister S."/>
            <person name="Riley R."/>
            <person name="Sitrit Y."/>
            <person name="Stielow J.B."/>
            <person name="Szollosi G."/>
            <person name="Zifcakova L."/>
            <person name="Stursova M."/>
            <person name="Spatafora J.W."/>
            <person name="Tedersoo L."/>
            <person name="Vaario L.M."/>
            <person name="Yamada A."/>
            <person name="Yan M."/>
            <person name="Wang P."/>
            <person name="Xu J."/>
            <person name="Bruns T."/>
            <person name="Baldrian P."/>
            <person name="Vilgalys R."/>
            <person name="Dunand C."/>
            <person name="Henrissat B."/>
            <person name="Grigoriev I.V."/>
            <person name="Hibbett D."/>
            <person name="Nagy L.G."/>
            <person name="Martin F.M."/>
        </authorList>
    </citation>
    <scope>NUCLEOTIDE SEQUENCE</scope>
    <source>
        <strain evidence="1">P2</strain>
    </source>
</reference>
<keyword evidence="2" id="KW-1185">Reference proteome</keyword>
<dbReference type="Proteomes" id="UP000886501">
    <property type="component" value="Unassembled WGS sequence"/>
</dbReference>
<comment type="caution">
    <text evidence="1">The sequence shown here is derived from an EMBL/GenBank/DDBJ whole genome shotgun (WGS) entry which is preliminary data.</text>
</comment>